<evidence type="ECO:0000256" key="1">
    <source>
        <dbReference type="PROSITE-ProRule" id="PRU01263"/>
    </source>
</evidence>
<dbReference type="PROSITE" id="PS51915">
    <property type="entry name" value="ZAD"/>
    <property type="match status" value="1"/>
</dbReference>
<protein>
    <recommendedName>
        <fullName evidence="2">ZAD domain-containing protein</fullName>
    </recommendedName>
</protein>
<feature type="domain" description="ZAD" evidence="2">
    <location>
        <begin position="13"/>
        <end position="90"/>
    </location>
</feature>
<sequence>MDESEGQVVNFERICRLCLHEKRTLTDIFEPTSDNNNYSIDQKIMACATIDLSKGDGLPSRICVKCLTSVNAAFDFRVQCENADKTLHILHDLLNSETDKIKPGKDVSATESTVEEIEETEKVIDKVSQLCGFWVHFS</sequence>
<dbReference type="PANTHER" id="PTHR39942">
    <property type="entry name" value="BCDNA.LD26519-RELATED"/>
    <property type="match status" value="1"/>
</dbReference>
<organism evidence="3">
    <name type="scientific">Menopon gallinae</name>
    <name type="common">poultry shaft louse</name>
    <dbReference type="NCBI Taxonomy" id="328185"/>
    <lineage>
        <taxon>Eukaryota</taxon>
        <taxon>Metazoa</taxon>
        <taxon>Ecdysozoa</taxon>
        <taxon>Arthropoda</taxon>
        <taxon>Hexapoda</taxon>
        <taxon>Insecta</taxon>
        <taxon>Pterygota</taxon>
        <taxon>Neoptera</taxon>
        <taxon>Paraneoptera</taxon>
        <taxon>Psocodea</taxon>
        <taxon>Troctomorpha</taxon>
        <taxon>Phthiraptera</taxon>
        <taxon>Amblycera</taxon>
        <taxon>Menoponidae</taxon>
        <taxon>Menopon</taxon>
    </lineage>
</organism>
<feature type="binding site" evidence="1">
    <location>
        <position position="18"/>
    </location>
    <ligand>
        <name>Zn(2+)</name>
        <dbReference type="ChEBI" id="CHEBI:29105"/>
    </ligand>
</feature>
<comment type="caution">
    <text evidence="3">The sequence shown here is derived from an EMBL/GenBank/DDBJ whole genome shotgun (WGS) entry which is preliminary data.</text>
</comment>
<dbReference type="AlphaFoldDB" id="A0AAW2I099"/>
<name>A0AAW2I099_9NEOP</name>
<dbReference type="Gene3D" id="3.40.1800.20">
    <property type="match status" value="1"/>
</dbReference>
<evidence type="ECO:0000313" key="3">
    <source>
        <dbReference type="EMBL" id="KAL0275211.1"/>
    </source>
</evidence>
<dbReference type="EMBL" id="JARGDH010000002">
    <property type="protein sequence ID" value="KAL0275211.1"/>
    <property type="molecule type" value="Genomic_DNA"/>
</dbReference>
<keyword evidence="1" id="KW-0863">Zinc-finger</keyword>
<dbReference type="PANTHER" id="PTHR39942:SF1">
    <property type="entry name" value="BCDNA.LD26519-RELATED"/>
    <property type="match status" value="1"/>
</dbReference>
<gene>
    <name evidence="3" type="ORF">PYX00_003140</name>
</gene>
<reference evidence="3" key="1">
    <citation type="journal article" date="2024" name="Gigascience">
        <title>Chromosome-level genome of the poultry shaft louse Menopon gallinae provides insight into the host-switching and adaptive evolution of parasitic lice.</title>
        <authorList>
            <person name="Xu Y."/>
            <person name="Ma L."/>
            <person name="Liu S."/>
            <person name="Liang Y."/>
            <person name="Liu Q."/>
            <person name="He Z."/>
            <person name="Tian L."/>
            <person name="Duan Y."/>
            <person name="Cai W."/>
            <person name="Li H."/>
            <person name="Song F."/>
        </authorList>
    </citation>
    <scope>NUCLEOTIDE SEQUENCE</scope>
    <source>
        <strain evidence="3">Cailab_2023a</strain>
    </source>
</reference>
<feature type="binding site" evidence="1">
    <location>
        <position position="15"/>
    </location>
    <ligand>
        <name>Zn(2+)</name>
        <dbReference type="ChEBI" id="CHEBI:29105"/>
    </ligand>
</feature>
<dbReference type="InterPro" id="IPR012934">
    <property type="entry name" value="Znf_AD"/>
</dbReference>
<dbReference type="Pfam" id="PF07776">
    <property type="entry name" value="zf-AD"/>
    <property type="match status" value="1"/>
</dbReference>
<dbReference type="SMART" id="SM00868">
    <property type="entry name" value="zf-AD"/>
    <property type="match status" value="1"/>
</dbReference>
<dbReference type="GO" id="GO:0008270">
    <property type="term" value="F:zinc ion binding"/>
    <property type="evidence" value="ECO:0007669"/>
    <property type="project" value="UniProtKB-UniRule"/>
</dbReference>
<accession>A0AAW2I099</accession>
<feature type="binding site" evidence="1">
    <location>
        <position position="63"/>
    </location>
    <ligand>
        <name>Zn(2+)</name>
        <dbReference type="ChEBI" id="CHEBI:29105"/>
    </ligand>
</feature>
<keyword evidence="1" id="KW-0479">Metal-binding</keyword>
<dbReference type="SUPFAM" id="SSF57716">
    <property type="entry name" value="Glucocorticoid receptor-like (DNA-binding domain)"/>
    <property type="match status" value="1"/>
</dbReference>
<feature type="binding site" evidence="1">
    <location>
        <position position="66"/>
    </location>
    <ligand>
        <name>Zn(2+)</name>
        <dbReference type="ChEBI" id="CHEBI:29105"/>
    </ligand>
</feature>
<keyword evidence="1" id="KW-0862">Zinc</keyword>
<proteinExistence type="predicted"/>
<dbReference type="GO" id="GO:0005634">
    <property type="term" value="C:nucleus"/>
    <property type="evidence" value="ECO:0007669"/>
    <property type="project" value="InterPro"/>
</dbReference>
<evidence type="ECO:0000259" key="2">
    <source>
        <dbReference type="PROSITE" id="PS51915"/>
    </source>
</evidence>